<reference evidence="1 2" key="2">
    <citation type="journal article" date="2022" name="Mol. Ecol. Resour.">
        <title>The genomes of chicory, endive, great burdock and yacon provide insights into Asteraceae paleo-polyploidization history and plant inulin production.</title>
        <authorList>
            <person name="Fan W."/>
            <person name="Wang S."/>
            <person name="Wang H."/>
            <person name="Wang A."/>
            <person name="Jiang F."/>
            <person name="Liu H."/>
            <person name="Zhao H."/>
            <person name="Xu D."/>
            <person name="Zhang Y."/>
        </authorList>
    </citation>
    <scope>NUCLEOTIDE SEQUENCE [LARGE SCALE GENOMIC DNA]</scope>
    <source>
        <strain evidence="2">cv. Niubang</strain>
    </source>
</reference>
<name>A0ACB9CQD5_ARCLA</name>
<proteinExistence type="predicted"/>
<comment type="caution">
    <text evidence="1">The sequence shown here is derived from an EMBL/GenBank/DDBJ whole genome shotgun (WGS) entry which is preliminary data.</text>
</comment>
<gene>
    <name evidence="1" type="ORF">L6452_15932</name>
</gene>
<dbReference type="EMBL" id="CM042050">
    <property type="protein sequence ID" value="KAI3736393.1"/>
    <property type="molecule type" value="Genomic_DNA"/>
</dbReference>
<protein>
    <submittedName>
        <fullName evidence="1">Uncharacterized protein</fullName>
    </submittedName>
</protein>
<sequence>MSIIQSLPNLECYDLEEIPLEIGEIATLELIEISISSNSVVESVKRIQQEQHDVGNYELKVTVGEMELSFYLSRHEGSESQ</sequence>
<dbReference type="Proteomes" id="UP001055879">
    <property type="component" value="Linkage Group LG04"/>
</dbReference>
<evidence type="ECO:0000313" key="1">
    <source>
        <dbReference type="EMBL" id="KAI3736393.1"/>
    </source>
</evidence>
<reference evidence="2" key="1">
    <citation type="journal article" date="2022" name="Mol. Ecol. Resour.">
        <title>The genomes of chicory, endive, great burdock and yacon provide insights into Asteraceae palaeo-polyploidization history and plant inulin production.</title>
        <authorList>
            <person name="Fan W."/>
            <person name="Wang S."/>
            <person name="Wang H."/>
            <person name="Wang A."/>
            <person name="Jiang F."/>
            <person name="Liu H."/>
            <person name="Zhao H."/>
            <person name="Xu D."/>
            <person name="Zhang Y."/>
        </authorList>
    </citation>
    <scope>NUCLEOTIDE SEQUENCE [LARGE SCALE GENOMIC DNA]</scope>
    <source>
        <strain evidence="2">cv. Niubang</strain>
    </source>
</reference>
<organism evidence="1 2">
    <name type="scientific">Arctium lappa</name>
    <name type="common">Greater burdock</name>
    <name type="synonym">Lappa major</name>
    <dbReference type="NCBI Taxonomy" id="4217"/>
    <lineage>
        <taxon>Eukaryota</taxon>
        <taxon>Viridiplantae</taxon>
        <taxon>Streptophyta</taxon>
        <taxon>Embryophyta</taxon>
        <taxon>Tracheophyta</taxon>
        <taxon>Spermatophyta</taxon>
        <taxon>Magnoliopsida</taxon>
        <taxon>eudicotyledons</taxon>
        <taxon>Gunneridae</taxon>
        <taxon>Pentapetalae</taxon>
        <taxon>asterids</taxon>
        <taxon>campanulids</taxon>
        <taxon>Asterales</taxon>
        <taxon>Asteraceae</taxon>
        <taxon>Carduoideae</taxon>
        <taxon>Cardueae</taxon>
        <taxon>Arctiinae</taxon>
        <taxon>Arctium</taxon>
    </lineage>
</organism>
<keyword evidence="2" id="KW-1185">Reference proteome</keyword>
<accession>A0ACB9CQD5</accession>
<evidence type="ECO:0000313" key="2">
    <source>
        <dbReference type="Proteomes" id="UP001055879"/>
    </source>
</evidence>